<sequence length="577" mass="65170">MASDNIPNLYAYHGRHLLAQYQARYQTQYRAQYRAHPQSDFRGDIFDYSPSDMKNAFQLRPPSPEFPVCIIGAGMAGLYTAMIFESLGIPYQIVDTNTRERIGGRIFTYRFPGGGTYDYFDVGAMRFPDTPFMKRTFDLVRNRGLSVKLIPYIRNMVEPSPNTFLFYNNARVNNGAPSATDNPFNVDHVDDPSLRTPEGVSQRVAEVLRPFRGLFRVDPWDPPLDIAKAMEDLSKWVDRLSMRSCMSNILGMSAREISWCETLDKATGSYNQALAETVIGSLVFNWPGKPPKDPNADWYCFDLMDLTGANIASGQRSAIRELQYEPAVKVGIKFSCPWWETELPQRIHGGQSYTDLPLRTIVYPSYPHGVTPDKMSKVLIVSYSWVQDAERLGALINNDGTAQPELIELVFRDLAAVHGVTVEWLQNFYKTGDYFAWDWLRNPLTMGGYAHFGPGSYDVYSDMVLPAANGKLFFAGEATSDCRGWVTGALNSAWRAVDQYLNLSKLEEARKKFHESWGASEHWDEVPPKKGKTPFGVGPKDGASYLELVELDRKLADRQLVIGLYESGIRPPPRESI</sequence>
<reference evidence="1" key="2">
    <citation type="journal article" date="2020" name="Nat. Commun.">
        <title>Large-scale genome sequencing of mycorrhizal fungi provides insights into the early evolution of symbiotic traits.</title>
        <authorList>
            <person name="Miyauchi S."/>
            <person name="Kiss E."/>
            <person name="Kuo A."/>
            <person name="Drula E."/>
            <person name="Kohler A."/>
            <person name="Sanchez-Garcia M."/>
            <person name="Morin E."/>
            <person name="Andreopoulos B."/>
            <person name="Barry K.W."/>
            <person name="Bonito G."/>
            <person name="Buee M."/>
            <person name="Carver A."/>
            <person name="Chen C."/>
            <person name="Cichocki N."/>
            <person name="Clum A."/>
            <person name="Culley D."/>
            <person name="Crous P.W."/>
            <person name="Fauchery L."/>
            <person name="Girlanda M."/>
            <person name="Hayes R.D."/>
            <person name="Keri Z."/>
            <person name="LaButti K."/>
            <person name="Lipzen A."/>
            <person name="Lombard V."/>
            <person name="Magnuson J."/>
            <person name="Maillard F."/>
            <person name="Murat C."/>
            <person name="Nolan M."/>
            <person name="Ohm R.A."/>
            <person name="Pangilinan J."/>
            <person name="Pereira M.F."/>
            <person name="Perotto S."/>
            <person name="Peter M."/>
            <person name="Pfister S."/>
            <person name="Riley R."/>
            <person name="Sitrit Y."/>
            <person name="Stielow J.B."/>
            <person name="Szollosi G."/>
            <person name="Zifcakova L."/>
            <person name="Stursova M."/>
            <person name="Spatafora J.W."/>
            <person name="Tedersoo L."/>
            <person name="Vaario L.M."/>
            <person name="Yamada A."/>
            <person name="Yan M."/>
            <person name="Wang P."/>
            <person name="Xu J."/>
            <person name="Bruns T."/>
            <person name="Baldrian P."/>
            <person name="Vilgalys R."/>
            <person name="Dunand C."/>
            <person name="Henrissat B."/>
            <person name="Grigoriev I.V."/>
            <person name="Hibbett D."/>
            <person name="Nagy L.G."/>
            <person name="Martin F.M."/>
        </authorList>
    </citation>
    <scope>NUCLEOTIDE SEQUENCE</scope>
    <source>
        <strain evidence="1">P2</strain>
    </source>
</reference>
<accession>A0ACB6ZGK3</accession>
<proteinExistence type="predicted"/>
<dbReference type="Proteomes" id="UP000886501">
    <property type="component" value="Unassembled WGS sequence"/>
</dbReference>
<reference evidence="1" key="1">
    <citation type="submission" date="2019-10" db="EMBL/GenBank/DDBJ databases">
        <authorList>
            <consortium name="DOE Joint Genome Institute"/>
            <person name="Kuo A."/>
            <person name="Miyauchi S."/>
            <person name="Kiss E."/>
            <person name="Drula E."/>
            <person name="Kohler A."/>
            <person name="Sanchez-Garcia M."/>
            <person name="Andreopoulos B."/>
            <person name="Barry K.W."/>
            <person name="Bonito G."/>
            <person name="Buee M."/>
            <person name="Carver A."/>
            <person name="Chen C."/>
            <person name="Cichocki N."/>
            <person name="Clum A."/>
            <person name="Culley D."/>
            <person name="Crous P.W."/>
            <person name="Fauchery L."/>
            <person name="Girlanda M."/>
            <person name="Hayes R."/>
            <person name="Keri Z."/>
            <person name="Labutti K."/>
            <person name="Lipzen A."/>
            <person name="Lombard V."/>
            <person name="Magnuson J."/>
            <person name="Maillard F."/>
            <person name="Morin E."/>
            <person name="Murat C."/>
            <person name="Nolan M."/>
            <person name="Ohm R."/>
            <person name="Pangilinan J."/>
            <person name="Pereira M."/>
            <person name="Perotto S."/>
            <person name="Peter M."/>
            <person name="Riley R."/>
            <person name="Sitrit Y."/>
            <person name="Stielow B."/>
            <person name="Szollosi G."/>
            <person name="Zifcakova L."/>
            <person name="Stursova M."/>
            <person name="Spatafora J.W."/>
            <person name="Tedersoo L."/>
            <person name="Vaario L.-M."/>
            <person name="Yamada A."/>
            <person name="Yan M."/>
            <person name="Wang P."/>
            <person name="Xu J."/>
            <person name="Bruns T."/>
            <person name="Baldrian P."/>
            <person name="Vilgalys R."/>
            <person name="Henrissat B."/>
            <person name="Grigoriev I.V."/>
            <person name="Hibbett D."/>
            <person name="Nagy L.G."/>
            <person name="Martin F.M."/>
        </authorList>
    </citation>
    <scope>NUCLEOTIDE SEQUENCE</scope>
    <source>
        <strain evidence="1">P2</strain>
    </source>
</reference>
<keyword evidence="2" id="KW-1185">Reference proteome</keyword>
<evidence type="ECO:0000313" key="2">
    <source>
        <dbReference type="Proteomes" id="UP000886501"/>
    </source>
</evidence>
<name>A0ACB6ZGK3_THEGA</name>
<protein>
    <submittedName>
        <fullName evidence="1">Uncharacterized protein</fullName>
    </submittedName>
</protein>
<comment type="caution">
    <text evidence="1">The sequence shown here is derived from an EMBL/GenBank/DDBJ whole genome shotgun (WGS) entry which is preliminary data.</text>
</comment>
<dbReference type="EMBL" id="MU118009">
    <property type="protein sequence ID" value="KAF9648704.1"/>
    <property type="molecule type" value="Genomic_DNA"/>
</dbReference>
<gene>
    <name evidence="1" type="ORF">BDM02DRAFT_3260885</name>
</gene>
<evidence type="ECO:0000313" key="1">
    <source>
        <dbReference type="EMBL" id="KAF9648704.1"/>
    </source>
</evidence>
<organism evidence="1 2">
    <name type="scientific">Thelephora ganbajun</name>
    <name type="common">Ganba fungus</name>
    <dbReference type="NCBI Taxonomy" id="370292"/>
    <lineage>
        <taxon>Eukaryota</taxon>
        <taxon>Fungi</taxon>
        <taxon>Dikarya</taxon>
        <taxon>Basidiomycota</taxon>
        <taxon>Agaricomycotina</taxon>
        <taxon>Agaricomycetes</taxon>
        <taxon>Thelephorales</taxon>
        <taxon>Thelephoraceae</taxon>
        <taxon>Thelephora</taxon>
    </lineage>
</organism>